<dbReference type="PANTHER" id="PTHR35585:SF1">
    <property type="entry name" value="HHE DOMAIN PROTEIN (AFU_ORTHOLOGUE AFUA_4G00730)"/>
    <property type="match status" value="1"/>
</dbReference>
<accession>A0A7W3LU81</accession>
<dbReference type="PANTHER" id="PTHR35585">
    <property type="entry name" value="HHE DOMAIN PROTEIN (AFU_ORTHOLOGUE AFUA_4G00730)"/>
    <property type="match status" value="1"/>
</dbReference>
<dbReference type="EMBL" id="JACJIA010000008">
    <property type="protein sequence ID" value="MBA8954337.1"/>
    <property type="molecule type" value="Genomic_DNA"/>
</dbReference>
<keyword evidence="3" id="KW-1185">Reference proteome</keyword>
<comment type="caution">
    <text evidence="2">The sequence shown here is derived from an EMBL/GenBank/DDBJ whole genome shotgun (WGS) entry which is preliminary data.</text>
</comment>
<dbReference type="Proteomes" id="UP000572680">
    <property type="component" value="Unassembled WGS sequence"/>
</dbReference>
<evidence type="ECO:0000313" key="3">
    <source>
        <dbReference type="Proteomes" id="UP000572680"/>
    </source>
</evidence>
<name>A0A7W3LU81_ACTNM</name>
<sequence>MAGTTETVVDLLKRQHEEIRSLFAKVEDSSGKTRREAFDRLRHLLAVHETAEEEIVHPFAKREIARGDAVVGARLKEENKAKGMLEELERLGPDAPEFGPLFSRFHKDVEEHARHEEHEEFPEIERRGTEQQLRGMRAAVEMAERLAPTHPHQGVETPMKNLMVGPFAAVMDRTRDAIRNAMK</sequence>
<organism evidence="2 3">
    <name type="scientific">Actinomadura namibiensis</name>
    <dbReference type="NCBI Taxonomy" id="182080"/>
    <lineage>
        <taxon>Bacteria</taxon>
        <taxon>Bacillati</taxon>
        <taxon>Actinomycetota</taxon>
        <taxon>Actinomycetes</taxon>
        <taxon>Streptosporangiales</taxon>
        <taxon>Thermomonosporaceae</taxon>
        <taxon>Actinomadura</taxon>
    </lineage>
</organism>
<dbReference type="AlphaFoldDB" id="A0A7W3LU81"/>
<dbReference type="RefSeq" id="WP_182846423.1">
    <property type="nucleotide sequence ID" value="NZ_BAAALP010000023.1"/>
</dbReference>
<gene>
    <name evidence="2" type="ORF">HNR61_005991</name>
</gene>
<dbReference type="InterPro" id="IPR012312">
    <property type="entry name" value="Hemerythrin-like"/>
</dbReference>
<reference evidence="2 3" key="1">
    <citation type="submission" date="2020-08" db="EMBL/GenBank/DDBJ databases">
        <title>Genomic Encyclopedia of Type Strains, Phase IV (KMG-IV): sequencing the most valuable type-strain genomes for metagenomic binning, comparative biology and taxonomic classification.</title>
        <authorList>
            <person name="Goeker M."/>
        </authorList>
    </citation>
    <scope>NUCLEOTIDE SEQUENCE [LARGE SCALE GENOMIC DNA]</scope>
    <source>
        <strain evidence="2 3">DSM 44197</strain>
    </source>
</reference>
<feature type="domain" description="Hemerythrin-like" evidence="1">
    <location>
        <begin position="8"/>
        <end position="123"/>
    </location>
</feature>
<evidence type="ECO:0000259" key="1">
    <source>
        <dbReference type="Pfam" id="PF01814"/>
    </source>
</evidence>
<protein>
    <submittedName>
        <fullName evidence="2">Hemerythrin superfamily protein</fullName>
    </submittedName>
</protein>
<evidence type="ECO:0000313" key="2">
    <source>
        <dbReference type="EMBL" id="MBA8954337.1"/>
    </source>
</evidence>
<proteinExistence type="predicted"/>
<dbReference type="Gene3D" id="1.20.120.520">
    <property type="entry name" value="nmb1532 protein domain like"/>
    <property type="match status" value="1"/>
</dbReference>
<dbReference type="Pfam" id="PF01814">
    <property type="entry name" value="Hemerythrin"/>
    <property type="match status" value="1"/>
</dbReference>